<dbReference type="EMBL" id="QOUI01000007">
    <property type="protein sequence ID" value="RCK69228.1"/>
    <property type="molecule type" value="Genomic_DNA"/>
</dbReference>
<accession>A0A367YTT6</accession>
<feature type="compositionally biased region" description="Low complexity" evidence="8">
    <location>
        <begin position="335"/>
        <end position="346"/>
    </location>
</feature>
<evidence type="ECO:0000256" key="8">
    <source>
        <dbReference type="SAM" id="MobiDB-lite"/>
    </source>
</evidence>
<dbReference type="InterPro" id="IPR023828">
    <property type="entry name" value="Peptidase_S8_Ser-AS"/>
</dbReference>
<dbReference type="InterPro" id="IPR022398">
    <property type="entry name" value="Peptidase_S8_His-AS"/>
</dbReference>
<dbReference type="GO" id="GO:0004252">
    <property type="term" value="F:serine-type endopeptidase activity"/>
    <property type="evidence" value="ECO:0007669"/>
    <property type="project" value="UniProtKB-UniRule"/>
</dbReference>
<gene>
    <name evidence="11" type="ORF">DT076_12945</name>
</gene>
<dbReference type="InterPro" id="IPR050131">
    <property type="entry name" value="Peptidase_S8_subtilisin-like"/>
</dbReference>
<keyword evidence="3 6" id="KW-0378">Hydrolase</keyword>
<keyword evidence="9" id="KW-0732">Signal</keyword>
<protein>
    <submittedName>
        <fullName evidence="11">Peptidase S8</fullName>
    </submittedName>
</protein>
<dbReference type="PROSITE" id="PS51892">
    <property type="entry name" value="SUBTILASE"/>
    <property type="match status" value="1"/>
</dbReference>
<dbReference type="RefSeq" id="WP_114127084.1">
    <property type="nucleotide sequence ID" value="NZ_QOUI01000007.1"/>
</dbReference>
<keyword evidence="2 6" id="KW-0645">Protease</keyword>
<feature type="region of interest" description="Disordered" evidence="8">
    <location>
        <begin position="329"/>
        <end position="349"/>
    </location>
</feature>
<evidence type="ECO:0000256" key="5">
    <source>
        <dbReference type="PIRSR" id="PIRSR615500-1"/>
    </source>
</evidence>
<evidence type="ECO:0000256" key="3">
    <source>
        <dbReference type="ARBA" id="ARBA00022801"/>
    </source>
</evidence>
<feature type="active site" description="Charge relay system" evidence="5 6">
    <location>
        <position position="180"/>
    </location>
</feature>
<dbReference type="InterPro" id="IPR015500">
    <property type="entry name" value="Peptidase_S8_subtilisin-rel"/>
</dbReference>
<feature type="signal peptide" evidence="9">
    <location>
        <begin position="1"/>
        <end position="40"/>
    </location>
</feature>
<dbReference type="AlphaFoldDB" id="A0A367YTT6"/>
<dbReference type="SUPFAM" id="SSF52743">
    <property type="entry name" value="Subtilisin-like"/>
    <property type="match status" value="1"/>
</dbReference>
<feature type="domain" description="Peptidase S8/S53" evidence="10">
    <location>
        <begin position="173"/>
        <end position="453"/>
    </location>
</feature>
<dbReference type="PROSITE" id="PS00136">
    <property type="entry name" value="SUBTILASE_ASP"/>
    <property type="match status" value="1"/>
</dbReference>
<feature type="active site" description="Charge relay system" evidence="5 6">
    <location>
        <position position="412"/>
    </location>
</feature>
<keyword evidence="4 6" id="KW-0720">Serine protease</keyword>
<evidence type="ECO:0000313" key="12">
    <source>
        <dbReference type="Proteomes" id="UP000252770"/>
    </source>
</evidence>
<feature type="chain" id="PRO_5016925439" evidence="9">
    <location>
        <begin position="41"/>
        <end position="483"/>
    </location>
</feature>
<dbReference type="Proteomes" id="UP000252770">
    <property type="component" value="Unassembled WGS sequence"/>
</dbReference>
<sequence>MPPTSPDGHRRLRRVPPALAACLGVTALLGAGLAAPTATAADGELMSYVVNTRPSAIQLERAERAVEAADGEVVQAWPQIGVLVVHSTSDSFASDVTRGRLGSAVESVGATRTAAVKERAAAAAERMRTRQAAQTFEERQGVVVEAAAADPREGEQWDMAQIGADVASDGSADVTVAVLDSGIDDTHPDLASQVDDANSVSCVDAGVPDTTRESWLPTTSSHGTHVAGTVAAARNGIGIVGVAPNSRLTSVKVVNDDGFIYPEYAICGFVWAAEHGADVTNNSYYIDPWQFWCTDDENQGAVVEAVRRAVDYSTREGVVHAAAAGNSNVDLANKTTDSSSPNDTTPVQRDIHNGCLDIPAELDGVVTVASNDVNVAKSGFSNYGEGVIDVTAPGSSILSTVPGGYGRSSGTSMASPHAAGVLALLKAEHPKAKPHQLIRLLERQADDVPCPADDRCTGSTADNAFFGEGLVDALEATGVRDGR</sequence>
<evidence type="ECO:0000256" key="7">
    <source>
        <dbReference type="RuleBase" id="RU003355"/>
    </source>
</evidence>
<reference evidence="11 12" key="1">
    <citation type="submission" date="2018-07" db="EMBL/GenBank/DDBJ databases">
        <title>Desertimonas flava gen. nov. sp. nov.</title>
        <authorList>
            <person name="Liu S."/>
        </authorList>
    </citation>
    <scope>NUCLEOTIDE SEQUENCE [LARGE SCALE GENOMIC DNA]</scope>
    <source>
        <strain evidence="11 12">16Sb5-5</strain>
    </source>
</reference>
<dbReference type="InterPro" id="IPR023827">
    <property type="entry name" value="Peptidase_S8_Asp-AS"/>
</dbReference>
<dbReference type="PANTHER" id="PTHR43806:SF11">
    <property type="entry name" value="CEREVISIN-RELATED"/>
    <property type="match status" value="1"/>
</dbReference>
<dbReference type="PANTHER" id="PTHR43806">
    <property type="entry name" value="PEPTIDASE S8"/>
    <property type="match status" value="1"/>
</dbReference>
<evidence type="ECO:0000256" key="2">
    <source>
        <dbReference type="ARBA" id="ARBA00022670"/>
    </source>
</evidence>
<organism evidence="11 12">
    <name type="scientific">Desertihabitans brevis</name>
    <dbReference type="NCBI Taxonomy" id="2268447"/>
    <lineage>
        <taxon>Bacteria</taxon>
        <taxon>Bacillati</taxon>
        <taxon>Actinomycetota</taxon>
        <taxon>Actinomycetes</taxon>
        <taxon>Propionibacteriales</taxon>
        <taxon>Propionibacteriaceae</taxon>
        <taxon>Desertihabitans</taxon>
    </lineage>
</organism>
<evidence type="ECO:0000256" key="9">
    <source>
        <dbReference type="SAM" id="SignalP"/>
    </source>
</evidence>
<dbReference type="Pfam" id="PF00082">
    <property type="entry name" value="Peptidase_S8"/>
    <property type="match status" value="1"/>
</dbReference>
<comment type="caution">
    <text evidence="11">The sequence shown here is derived from an EMBL/GenBank/DDBJ whole genome shotgun (WGS) entry which is preliminary data.</text>
</comment>
<proteinExistence type="inferred from homology"/>
<keyword evidence="12" id="KW-1185">Reference proteome</keyword>
<feature type="active site" description="Charge relay system" evidence="5 6">
    <location>
        <position position="222"/>
    </location>
</feature>
<dbReference type="PROSITE" id="PS00137">
    <property type="entry name" value="SUBTILASE_HIS"/>
    <property type="match status" value="1"/>
</dbReference>
<comment type="similarity">
    <text evidence="1 6 7">Belongs to the peptidase S8 family.</text>
</comment>
<evidence type="ECO:0000313" key="11">
    <source>
        <dbReference type="EMBL" id="RCK69228.1"/>
    </source>
</evidence>
<evidence type="ECO:0000256" key="4">
    <source>
        <dbReference type="ARBA" id="ARBA00022825"/>
    </source>
</evidence>
<evidence type="ECO:0000259" key="10">
    <source>
        <dbReference type="Pfam" id="PF00082"/>
    </source>
</evidence>
<dbReference type="GO" id="GO:0006508">
    <property type="term" value="P:proteolysis"/>
    <property type="evidence" value="ECO:0007669"/>
    <property type="project" value="UniProtKB-KW"/>
</dbReference>
<evidence type="ECO:0000256" key="6">
    <source>
        <dbReference type="PROSITE-ProRule" id="PRU01240"/>
    </source>
</evidence>
<dbReference type="InterPro" id="IPR000209">
    <property type="entry name" value="Peptidase_S8/S53_dom"/>
</dbReference>
<dbReference type="PRINTS" id="PR00723">
    <property type="entry name" value="SUBTILISIN"/>
</dbReference>
<dbReference type="InterPro" id="IPR036852">
    <property type="entry name" value="Peptidase_S8/S53_dom_sf"/>
</dbReference>
<name>A0A367YTT6_9ACTN</name>
<dbReference type="Gene3D" id="3.40.50.200">
    <property type="entry name" value="Peptidase S8/S53 domain"/>
    <property type="match status" value="1"/>
</dbReference>
<dbReference type="PROSITE" id="PS00138">
    <property type="entry name" value="SUBTILASE_SER"/>
    <property type="match status" value="1"/>
</dbReference>
<evidence type="ECO:0000256" key="1">
    <source>
        <dbReference type="ARBA" id="ARBA00011073"/>
    </source>
</evidence>